<keyword evidence="6 9" id="KW-0808">Transferase</keyword>
<evidence type="ECO:0000313" key="12">
    <source>
        <dbReference type="Proteomes" id="UP000242715"/>
    </source>
</evidence>
<dbReference type="InterPro" id="IPR015422">
    <property type="entry name" value="PyrdxlP-dep_Trfase_small"/>
</dbReference>
<gene>
    <name evidence="11" type="ORF">TSUD_221710</name>
</gene>
<dbReference type="InterPro" id="IPR001085">
    <property type="entry name" value="Ser_HO-MeTrfase"/>
</dbReference>
<comment type="similarity">
    <text evidence="4 9">Belongs to the SHMT family.</text>
</comment>
<dbReference type="FunFam" id="3.90.1150.10:FF:000005">
    <property type="entry name" value="Serine hydroxymethyltransferase"/>
    <property type="match status" value="1"/>
</dbReference>
<comment type="catalytic activity">
    <reaction evidence="1 9">
        <text>(6R)-5,10-methylene-5,6,7,8-tetrahydrofolate + glycine + H2O = (6S)-5,6,7,8-tetrahydrofolate + L-serine</text>
        <dbReference type="Rhea" id="RHEA:15481"/>
        <dbReference type="ChEBI" id="CHEBI:15377"/>
        <dbReference type="ChEBI" id="CHEBI:15636"/>
        <dbReference type="ChEBI" id="CHEBI:33384"/>
        <dbReference type="ChEBI" id="CHEBI:57305"/>
        <dbReference type="ChEBI" id="CHEBI:57453"/>
        <dbReference type="EC" id="2.1.2.1"/>
    </reaction>
</comment>
<dbReference type="CDD" id="cd00378">
    <property type="entry name" value="SHMT"/>
    <property type="match status" value="1"/>
</dbReference>
<comment type="pathway">
    <text evidence="3 9">One-carbon metabolism; tetrahydrofolate interconversion.</text>
</comment>
<name>A0A2Z6NEC1_TRISU</name>
<dbReference type="InterPro" id="IPR039429">
    <property type="entry name" value="SHMT-like_dom"/>
</dbReference>
<accession>A0A2Z6NEC1</accession>
<evidence type="ECO:0000256" key="7">
    <source>
        <dbReference type="ARBA" id="ARBA00022898"/>
    </source>
</evidence>
<keyword evidence="5 9" id="KW-0554">One-carbon metabolism</keyword>
<dbReference type="PANTHER" id="PTHR11680:SF61">
    <property type="entry name" value="SERINE HYDROXYMETHYLTRANSFERASE 1, MITOCHONDRIAL"/>
    <property type="match status" value="1"/>
</dbReference>
<proteinExistence type="inferred from homology"/>
<dbReference type="GO" id="GO:0005739">
    <property type="term" value="C:mitochondrion"/>
    <property type="evidence" value="ECO:0007669"/>
    <property type="project" value="TreeGrafter"/>
</dbReference>
<dbReference type="OrthoDB" id="10265628at2759"/>
<dbReference type="AlphaFoldDB" id="A0A2Z6NEC1"/>
<dbReference type="GO" id="GO:0030170">
    <property type="term" value="F:pyridoxal phosphate binding"/>
    <property type="evidence" value="ECO:0007669"/>
    <property type="project" value="InterPro"/>
</dbReference>
<dbReference type="Pfam" id="PF00464">
    <property type="entry name" value="SHMT"/>
    <property type="match status" value="1"/>
</dbReference>
<comment type="function">
    <text evidence="9">Interconversion of serine and glycine.</text>
</comment>
<dbReference type="GO" id="GO:0004372">
    <property type="term" value="F:glycine hydroxymethyltransferase activity"/>
    <property type="evidence" value="ECO:0007669"/>
    <property type="project" value="UniProtKB-EC"/>
</dbReference>
<dbReference type="PANTHER" id="PTHR11680">
    <property type="entry name" value="SERINE HYDROXYMETHYLTRANSFERASE"/>
    <property type="match status" value="1"/>
</dbReference>
<dbReference type="Gene3D" id="3.40.640.10">
    <property type="entry name" value="Type I PLP-dependent aspartate aminotransferase-like (Major domain)"/>
    <property type="match status" value="1"/>
</dbReference>
<evidence type="ECO:0000259" key="10">
    <source>
        <dbReference type="Pfam" id="PF00464"/>
    </source>
</evidence>
<dbReference type="PROSITE" id="PS00096">
    <property type="entry name" value="SHMT"/>
    <property type="match status" value="1"/>
</dbReference>
<evidence type="ECO:0000256" key="3">
    <source>
        <dbReference type="ARBA" id="ARBA00004777"/>
    </source>
</evidence>
<reference evidence="12" key="1">
    <citation type="journal article" date="2017" name="Front. Plant Sci.">
        <title>Climate Clever Clovers: New Paradigm to Reduce the Environmental Footprint of Ruminants by Breeding Low Methanogenic Forages Utilizing Haplotype Variation.</title>
        <authorList>
            <person name="Kaur P."/>
            <person name="Appels R."/>
            <person name="Bayer P.E."/>
            <person name="Keeble-Gagnere G."/>
            <person name="Wang J."/>
            <person name="Hirakawa H."/>
            <person name="Shirasawa K."/>
            <person name="Vercoe P."/>
            <person name="Stefanova K."/>
            <person name="Durmic Z."/>
            <person name="Nichols P."/>
            <person name="Revell C."/>
            <person name="Isobe S.N."/>
            <person name="Edwards D."/>
            <person name="Erskine W."/>
        </authorList>
    </citation>
    <scope>NUCLEOTIDE SEQUENCE [LARGE SCALE GENOMIC DNA]</scope>
    <source>
        <strain evidence="12">cv. Daliak</strain>
    </source>
</reference>
<dbReference type="GO" id="GO:0035999">
    <property type="term" value="P:tetrahydrofolate interconversion"/>
    <property type="evidence" value="ECO:0007669"/>
    <property type="project" value="UniProtKB-UniPathway"/>
</dbReference>
<dbReference type="InterPro" id="IPR019798">
    <property type="entry name" value="Ser_HO-MeTrfase_PLP_BS"/>
</dbReference>
<dbReference type="EC" id="2.1.2.1" evidence="9"/>
<dbReference type="NCBIfam" id="NF000586">
    <property type="entry name" value="PRK00011.1"/>
    <property type="match status" value="1"/>
</dbReference>
<keyword evidence="12" id="KW-1185">Reference proteome</keyword>
<dbReference type="InterPro" id="IPR015424">
    <property type="entry name" value="PyrdxlP-dep_Trfase"/>
</dbReference>
<feature type="domain" description="Serine hydroxymethyltransferase-like" evidence="10">
    <location>
        <begin position="57"/>
        <end position="454"/>
    </location>
</feature>
<evidence type="ECO:0000256" key="9">
    <source>
        <dbReference type="RuleBase" id="RU000585"/>
    </source>
</evidence>
<dbReference type="HAMAP" id="MF_00051">
    <property type="entry name" value="SHMT"/>
    <property type="match status" value="1"/>
</dbReference>
<evidence type="ECO:0000256" key="6">
    <source>
        <dbReference type="ARBA" id="ARBA00022679"/>
    </source>
</evidence>
<evidence type="ECO:0000256" key="2">
    <source>
        <dbReference type="ARBA" id="ARBA00001933"/>
    </source>
</evidence>
<dbReference type="PIRSF" id="PIRSF000412">
    <property type="entry name" value="SHMT"/>
    <property type="match status" value="1"/>
</dbReference>
<protein>
    <recommendedName>
        <fullName evidence="9">Serine hydroxymethyltransferase</fullName>
        <ecNumber evidence="9">2.1.2.1</ecNumber>
    </recommendedName>
</protein>
<evidence type="ECO:0000256" key="4">
    <source>
        <dbReference type="ARBA" id="ARBA00006376"/>
    </source>
</evidence>
<dbReference type="SUPFAM" id="SSF53383">
    <property type="entry name" value="PLP-dependent transferases"/>
    <property type="match status" value="1"/>
</dbReference>
<dbReference type="InterPro" id="IPR049943">
    <property type="entry name" value="Ser_HO-MeTrfase-like"/>
</dbReference>
<evidence type="ECO:0000256" key="5">
    <source>
        <dbReference type="ARBA" id="ARBA00022563"/>
    </source>
</evidence>
<sequence length="519" mass="57556">MAMAMALRRLSSSINNKSSRPLFSASSVYYKSSLPDEAIYDKENPRVTWPKQLNSSLEEVDPEIADIIELEKARQWKGLELIPSENFTSLSVMQAVGSIMTNKYSEGYPGARYYGGNEYIDMAETLCQKRALEAFRLDPAKWGVNVQPLSGSPSNFQVYTALLKPHDRIMALDLPHGGHLSHGYQTDTKKISAVSIFFETMPYRLDESTGYIDYDQLEKSATLFRPKLIVAGASAYARLYDYARVRKVCDKQKAVLLADMAHISGLVAAGVIPSPFDYADIVTTTTHKSLRGPRGAMIFFRKGLKEVNKQGKEVFYDYEDKINQAVFPGLQGGPHNHTITGLAVALKQATTPEYKAYQEQVLSNSAKFAQALTEKGYELVSGGTENHLVLVNLKNKGIDGSRVEKVLESVHIAANKNTVPGDVSAMVPGGIRMGTPALTSRGFVEEDFVKVAEYFDASVNLALKIKAESKGTKLKDFVETLQSSSYVQSEITKLRHDVEEFAKQFPTIGFEKATMKYKK</sequence>
<organism evidence="11 12">
    <name type="scientific">Trifolium subterraneum</name>
    <name type="common">Subterranean clover</name>
    <dbReference type="NCBI Taxonomy" id="3900"/>
    <lineage>
        <taxon>Eukaryota</taxon>
        <taxon>Viridiplantae</taxon>
        <taxon>Streptophyta</taxon>
        <taxon>Embryophyta</taxon>
        <taxon>Tracheophyta</taxon>
        <taxon>Spermatophyta</taxon>
        <taxon>Magnoliopsida</taxon>
        <taxon>eudicotyledons</taxon>
        <taxon>Gunneridae</taxon>
        <taxon>Pentapetalae</taxon>
        <taxon>rosids</taxon>
        <taxon>fabids</taxon>
        <taxon>Fabales</taxon>
        <taxon>Fabaceae</taxon>
        <taxon>Papilionoideae</taxon>
        <taxon>50 kb inversion clade</taxon>
        <taxon>NPAAA clade</taxon>
        <taxon>Hologalegina</taxon>
        <taxon>IRL clade</taxon>
        <taxon>Trifolieae</taxon>
        <taxon>Trifolium</taxon>
    </lineage>
</organism>
<dbReference type="FunFam" id="3.40.640.10:FF:000050">
    <property type="entry name" value="Serine hydroxymethyltransferase"/>
    <property type="match status" value="1"/>
</dbReference>
<evidence type="ECO:0000256" key="1">
    <source>
        <dbReference type="ARBA" id="ARBA00001528"/>
    </source>
</evidence>
<dbReference type="Proteomes" id="UP000242715">
    <property type="component" value="Unassembled WGS sequence"/>
</dbReference>
<dbReference type="UniPathway" id="UPA00193"/>
<evidence type="ECO:0000256" key="8">
    <source>
        <dbReference type="PIRSR" id="PIRSR000412-50"/>
    </source>
</evidence>
<comment type="cofactor">
    <cofactor evidence="2 8 9">
        <name>pyridoxal 5'-phosphate</name>
        <dbReference type="ChEBI" id="CHEBI:597326"/>
    </cofactor>
</comment>
<feature type="modified residue" description="N6-(pyridoxal phosphate)lysine" evidence="8">
    <location>
        <position position="288"/>
    </location>
</feature>
<dbReference type="Gene3D" id="3.90.1150.10">
    <property type="entry name" value="Aspartate Aminotransferase, domain 1"/>
    <property type="match status" value="1"/>
</dbReference>
<keyword evidence="7 8" id="KW-0663">Pyridoxal phosphate</keyword>
<evidence type="ECO:0000313" key="11">
    <source>
        <dbReference type="EMBL" id="GAU40323.1"/>
    </source>
</evidence>
<dbReference type="InterPro" id="IPR015421">
    <property type="entry name" value="PyrdxlP-dep_Trfase_major"/>
</dbReference>
<dbReference type="EMBL" id="DF973800">
    <property type="protein sequence ID" value="GAU40323.1"/>
    <property type="molecule type" value="Genomic_DNA"/>
</dbReference>
<dbReference type="GO" id="GO:0019264">
    <property type="term" value="P:glycine biosynthetic process from serine"/>
    <property type="evidence" value="ECO:0007669"/>
    <property type="project" value="InterPro"/>
</dbReference>